<dbReference type="Pfam" id="PF13649">
    <property type="entry name" value="Methyltransf_25"/>
    <property type="match status" value="1"/>
</dbReference>
<accession>A0A402CSI2</accession>
<dbReference type="OrthoDB" id="9811589at2"/>
<dbReference type="EMBL" id="AP025739">
    <property type="protein sequence ID" value="BDI31071.1"/>
    <property type="molecule type" value="Genomic_DNA"/>
</dbReference>
<sequence length="260" mass="29464">MPATPSSNPTTPTAFGAVAPYYDHLMSGVPYRFWIAYVERLWKKHDLAPKSVLDLACGTGTATRMLQQRGYQTAGVDLSGPMLAIARERAKDEDLAIPFDEQDAADMDLGDARFDAVISLFDSLNNILEDNRLQSAFRRICAHINPGGSFIFDLNTEFALEQGMFNQSCSRRDEPLHYRWRSRYNHETRICTVNMTFSYDPGSGERETFKETHTQKGYAKDEITQWLRNAGFAAVTVYDGYSTDPPRKRSDRLFYVAVKA</sequence>
<organism evidence="2 3">
    <name type="scientific">Capsulimonas corticalis</name>
    <dbReference type="NCBI Taxonomy" id="2219043"/>
    <lineage>
        <taxon>Bacteria</taxon>
        <taxon>Bacillati</taxon>
        <taxon>Armatimonadota</taxon>
        <taxon>Armatimonadia</taxon>
        <taxon>Capsulimonadales</taxon>
        <taxon>Capsulimonadaceae</taxon>
        <taxon>Capsulimonas</taxon>
    </lineage>
</organism>
<dbReference type="Proteomes" id="UP000287394">
    <property type="component" value="Chromosome"/>
</dbReference>
<dbReference type="RefSeq" id="WP_119320358.1">
    <property type="nucleotide sequence ID" value="NZ_AP025739.1"/>
</dbReference>
<dbReference type="InterPro" id="IPR041698">
    <property type="entry name" value="Methyltransf_25"/>
</dbReference>
<proteinExistence type="predicted"/>
<evidence type="ECO:0000256" key="1">
    <source>
        <dbReference type="ARBA" id="ARBA00022679"/>
    </source>
</evidence>
<keyword evidence="2" id="KW-0489">Methyltransferase</keyword>
<dbReference type="KEGG" id="ccot:CCAX7_31220"/>
<dbReference type="Gene3D" id="2.20.25.110">
    <property type="entry name" value="S-adenosyl-L-methionine-dependent methyltransferases"/>
    <property type="match status" value="1"/>
</dbReference>
<keyword evidence="1" id="KW-0808">Transferase</keyword>
<dbReference type="GO" id="GO:0032259">
    <property type="term" value="P:methylation"/>
    <property type="evidence" value="ECO:0007669"/>
    <property type="project" value="UniProtKB-KW"/>
</dbReference>
<dbReference type="AlphaFoldDB" id="A0A402CSI2"/>
<dbReference type="InterPro" id="IPR029063">
    <property type="entry name" value="SAM-dependent_MTases_sf"/>
</dbReference>
<dbReference type="FunCoup" id="A0A402CSI2">
    <property type="interactions" value="132"/>
</dbReference>
<dbReference type="PANTHER" id="PTHR43861">
    <property type="entry name" value="TRANS-ACONITATE 2-METHYLTRANSFERASE-RELATED"/>
    <property type="match status" value="1"/>
</dbReference>
<dbReference type="SUPFAM" id="SSF53335">
    <property type="entry name" value="S-adenosyl-L-methionine-dependent methyltransferases"/>
    <property type="match status" value="1"/>
</dbReference>
<dbReference type="Gene3D" id="3.40.50.150">
    <property type="entry name" value="Vaccinia Virus protein VP39"/>
    <property type="match status" value="1"/>
</dbReference>
<dbReference type="CDD" id="cd02440">
    <property type="entry name" value="AdoMet_MTases"/>
    <property type="match status" value="1"/>
</dbReference>
<keyword evidence="3" id="KW-1185">Reference proteome</keyword>
<dbReference type="GO" id="GO:0008168">
    <property type="term" value="F:methyltransferase activity"/>
    <property type="evidence" value="ECO:0007669"/>
    <property type="project" value="UniProtKB-KW"/>
</dbReference>
<evidence type="ECO:0000313" key="3">
    <source>
        <dbReference type="Proteomes" id="UP000287394"/>
    </source>
</evidence>
<evidence type="ECO:0000313" key="2">
    <source>
        <dbReference type="EMBL" id="BDI31071.1"/>
    </source>
</evidence>
<gene>
    <name evidence="2" type="ORF">CCAX7_31220</name>
</gene>
<name>A0A402CSI2_9BACT</name>
<reference evidence="2 3" key="1">
    <citation type="journal article" date="2019" name="Int. J. Syst. Evol. Microbiol.">
        <title>Capsulimonas corticalis gen. nov., sp. nov., an aerobic capsulated bacterium, of a novel bacterial order, Capsulimonadales ord. nov., of the class Armatimonadia of the phylum Armatimonadetes.</title>
        <authorList>
            <person name="Li J."/>
            <person name="Kudo C."/>
            <person name="Tonouchi A."/>
        </authorList>
    </citation>
    <scope>NUCLEOTIDE SEQUENCE [LARGE SCALE GENOMIC DNA]</scope>
    <source>
        <strain evidence="2 3">AX-7</strain>
    </source>
</reference>
<protein>
    <submittedName>
        <fullName evidence="2">Methyltransferase</fullName>
    </submittedName>
</protein>